<evidence type="ECO:0000259" key="10">
    <source>
        <dbReference type="Pfam" id="PF00593"/>
    </source>
</evidence>
<protein>
    <submittedName>
        <fullName evidence="12">TonB-linked outer membrane protein, SusC/RagA family</fullName>
    </submittedName>
</protein>
<dbReference type="Gene3D" id="2.60.40.1120">
    <property type="entry name" value="Carboxypeptidase-like, regulatory domain"/>
    <property type="match status" value="1"/>
</dbReference>
<dbReference type="InterPro" id="IPR023996">
    <property type="entry name" value="TonB-dep_OMP_SusC/RagA"/>
</dbReference>
<dbReference type="SUPFAM" id="SSF56935">
    <property type="entry name" value="Porins"/>
    <property type="match status" value="1"/>
</dbReference>
<keyword evidence="13" id="KW-1185">Reference proteome</keyword>
<keyword evidence="4 8" id="KW-0812">Transmembrane</keyword>
<dbReference type="EMBL" id="FQUQ01000004">
    <property type="protein sequence ID" value="SHG10660.1"/>
    <property type="molecule type" value="Genomic_DNA"/>
</dbReference>
<proteinExistence type="inferred from homology"/>
<keyword evidence="7 8" id="KW-0998">Cell outer membrane</keyword>
<organism evidence="12 13">
    <name type="scientific">Pedobacter caeni</name>
    <dbReference type="NCBI Taxonomy" id="288992"/>
    <lineage>
        <taxon>Bacteria</taxon>
        <taxon>Pseudomonadati</taxon>
        <taxon>Bacteroidota</taxon>
        <taxon>Sphingobacteriia</taxon>
        <taxon>Sphingobacteriales</taxon>
        <taxon>Sphingobacteriaceae</taxon>
        <taxon>Pedobacter</taxon>
    </lineage>
</organism>
<dbReference type="InterPro" id="IPR008969">
    <property type="entry name" value="CarboxyPept-like_regulatory"/>
</dbReference>
<evidence type="ECO:0000256" key="2">
    <source>
        <dbReference type="ARBA" id="ARBA00022448"/>
    </source>
</evidence>
<accession>A0A1M5H3U5</accession>
<dbReference type="Gene3D" id="2.40.170.20">
    <property type="entry name" value="TonB-dependent receptor, beta-barrel domain"/>
    <property type="match status" value="1"/>
</dbReference>
<dbReference type="GO" id="GO:0009279">
    <property type="term" value="C:cell outer membrane"/>
    <property type="evidence" value="ECO:0007669"/>
    <property type="project" value="UniProtKB-SubCell"/>
</dbReference>
<dbReference type="AlphaFoldDB" id="A0A1M5H3U5"/>
<dbReference type="InterPro" id="IPR012910">
    <property type="entry name" value="Plug_dom"/>
</dbReference>
<dbReference type="Gene3D" id="2.170.130.10">
    <property type="entry name" value="TonB-dependent receptor, plug domain"/>
    <property type="match status" value="1"/>
</dbReference>
<dbReference type="PROSITE" id="PS52016">
    <property type="entry name" value="TONB_DEPENDENT_REC_3"/>
    <property type="match status" value="1"/>
</dbReference>
<dbReference type="Pfam" id="PF13715">
    <property type="entry name" value="CarbopepD_reg_2"/>
    <property type="match status" value="1"/>
</dbReference>
<dbReference type="STRING" id="288992.SAMN04488522_104496"/>
<evidence type="ECO:0000256" key="7">
    <source>
        <dbReference type="ARBA" id="ARBA00023237"/>
    </source>
</evidence>
<dbReference type="NCBIfam" id="TIGR04057">
    <property type="entry name" value="SusC_RagA_signa"/>
    <property type="match status" value="1"/>
</dbReference>
<dbReference type="OrthoDB" id="9768177at2"/>
<keyword evidence="3 8" id="KW-1134">Transmembrane beta strand</keyword>
<evidence type="ECO:0000259" key="11">
    <source>
        <dbReference type="Pfam" id="PF07715"/>
    </source>
</evidence>
<dbReference type="InterPro" id="IPR036942">
    <property type="entry name" value="Beta-barrel_TonB_sf"/>
</dbReference>
<dbReference type="InterPro" id="IPR039426">
    <property type="entry name" value="TonB-dep_rcpt-like"/>
</dbReference>
<comment type="similarity">
    <text evidence="8 9">Belongs to the TonB-dependent receptor family.</text>
</comment>
<keyword evidence="2 8" id="KW-0813">Transport</keyword>
<evidence type="ECO:0000256" key="4">
    <source>
        <dbReference type="ARBA" id="ARBA00022692"/>
    </source>
</evidence>
<dbReference type="Proteomes" id="UP000184287">
    <property type="component" value="Unassembled WGS sequence"/>
</dbReference>
<feature type="domain" description="TonB-dependent receptor-like beta-barrel" evidence="10">
    <location>
        <begin position="608"/>
        <end position="1021"/>
    </location>
</feature>
<reference evidence="13" key="1">
    <citation type="submission" date="2016-11" db="EMBL/GenBank/DDBJ databases">
        <authorList>
            <person name="Varghese N."/>
            <person name="Submissions S."/>
        </authorList>
    </citation>
    <scope>NUCLEOTIDE SEQUENCE [LARGE SCALE GENOMIC DNA]</scope>
    <source>
        <strain evidence="13">DSM 16990</strain>
    </source>
</reference>
<dbReference type="Pfam" id="PF00593">
    <property type="entry name" value="TonB_dep_Rec_b-barrel"/>
    <property type="match status" value="1"/>
</dbReference>
<keyword evidence="5 9" id="KW-0798">TonB box</keyword>
<dbReference type="SUPFAM" id="SSF49464">
    <property type="entry name" value="Carboxypeptidase regulatory domain-like"/>
    <property type="match status" value="1"/>
</dbReference>
<feature type="domain" description="TonB-dependent receptor plug" evidence="11">
    <location>
        <begin position="232"/>
        <end position="354"/>
    </location>
</feature>
<evidence type="ECO:0000313" key="12">
    <source>
        <dbReference type="EMBL" id="SHG10660.1"/>
    </source>
</evidence>
<dbReference type="InterPro" id="IPR037066">
    <property type="entry name" value="Plug_dom_sf"/>
</dbReference>
<name>A0A1M5H3U5_9SPHI</name>
<dbReference type="Pfam" id="PF07715">
    <property type="entry name" value="Plug"/>
    <property type="match status" value="1"/>
</dbReference>
<gene>
    <name evidence="12" type="ORF">SAMN04488522_104496</name>
</gene>
<evidence type="ECO:0000256" key="6">
    <source>
        <dbReference type="ARBA" id="ARBA00023136"/>
    </source>
</evidence>
<dbReference type="InterPro" id="IPR023997">
    <property type="entry name" value="TonB-dep_OMP_SusC/RagA_CS"/>
</dbReference>
<evidence type="ECO:0000256" key="5">
    <source>
        <dbReference type="ARBA" id="ARBA00023077"/>
    </source>
</evidence>
<evidence type="ECO:0000256" key="8">
    <source>
        <dbReference type="PROSITE-ProRule" id="PRU01360"/>
    </source>
</evidence>
<evidence type="ECO:0000256" key="1">
    <source>
        <dbReference type="ARBA" id="ARBA00004571"/>
    </source>
</evidence>
<comment type="subcellular location">
    <subcellularLocation>
        <location evidence="1 8">Cell outer membrane</location>
        <topology evidence="1 8">Multi-pass membrane protein</topology>
    </subcellularLocation>
</comment>
<dbReference type="InterPro" id="IPR000531">
    <property type="entry name" value="Beta-barrel_TonB"/>
</dbReference>
<evidence type="ECO:0000313" key="13">
    <source>
        <dbReference type="Proteomes" id="UP000184287"/>
    </source>
</evidence>
<keyword evidence="6 8" id="KW-0472">Membrane</keyword>
<sequence length="1227" mass="136996">MKFYINFSYRPFARMTKILLVMKLIIVLMTVVGLQISLAADAQKINLSEKNAPLEKILRQIRQQTGYDYFGDIELIKNARRIDIQVRNASLEETLLHCFINQNLTYTIESKIIVIRNSKSNNSDDSAAVLKDIEITGKVVDNKGLPLSGATVTIKRNKKSVMTDINGIYRLTVEPGDVLIISYIGYDNKEINVSDIKAGSISNISLILAANKLQQIEIVSTGYQELPRERATGSFELITKEQLQHNTSPNLIKRLEGITNSMDFNNQNQPNVSSSTGSKRSPLLNLTIRGKNTFLPVGTGVDLSSNSGQPLVVINGIATPYSIDDINPNDVESISILKDAASASIWGSRAANGVIVITTKKGGYNRPASVSLSSNFNITDKIDLFDRNLMTTSDYIDAQVLAYNNKYDPANPNAYLEDPVDALYAQSNIPLVAEIMNDRKMNKITETEKNAKLDALRGFDVRQDLNRYFLRKAFTQSYSLGVEGGTNLFNYRLSGGYDDTKNNTINSASNRYSFNLNTSVKVLKNLTTQGLINYTQNNSHDQAGGSLIIGNSQTNGFEPYTRLADDQGNPLPVVRGYRPIYLKTFATAHGNKVLDMTWKPLEDINQGYSKIKRESLNANLNLAYQISPVFSANFSYNYNRGLEEQIDMRGANTYYMRELTNIFTTGPDYADPIFGPQPYKRLIPLGGMYTPLTLKSNNQTLRGQLNVEKTWNERHQLSAIGGIDVNQFYQSSKTEQFYGYDENTLATNNNIPFGTFYMRLIPDPQSGLSIGQIPFAASLSDFRTRALSFYSNAAYTFDKRYTLSASVRNDISSVFGEGTNRRGSTYYSVGGSWNIANEKFYKVSWLPNLKLRTTYGYNGNVNANILAKPLLSYIQTPSTVTQLPFATTAFVNNPKLRPERSGILNLGLDFGLKNNRLSGSIEYYNRKTKDLVASAGLDPSTGYAIQDYNAANLHASGTDITLNSINLETGKFRWNSNLLFSHNQVKITKLLSPTANTPLGFVTSARIEGYSLSRIAAYRWAGLDPTTGNPMGYVNGVATPITGDNAVFIALNNSPLASTTRYFGSAVPVYYGAFRNTFNYGNFFVSVNFLYKLGYFTRRPLSETMRYDLLLSSNILGAGEYANRWQKPGDEKTTNVPSFLLPTNSNRDLFYQYAEINVIKADHIRLQEINFGYTLKKVNTFIKNPRIYANINNLGIIWRANKQGIDPEASDYPQPRIYSFGFSANFN</sequence>
<evidence type="ECO:0000256" key="3">
    <source>
        <dbReference type="ARBA" id="ARBA00022452"/>
    </source>
</evidence>
<evidence type="ECO:0000256" key="9">
    <source>
        <dbReference type="RuleBase" id="RU003357"/>
    </source>
</evidence>
<dbReference type="NCBIfam" id="TIGR04056">
    <property type="entry name" value="OMP_RagA_SusC"/>
    <property type="match status" value="1"/>
</dbReference>